<keyword evidence="10" id="KW-0560">Oxidoreductase</keyword>
<dbReference type="InterPro" id="IPR002347">
    <property type="entry name" value="SDR_fam"/>
</dbReference>
<evidence type="ECO:0000256" key="18">
    <source>
        <dbReference type="ARBA" id="ARBA00055743"/>
    </source>
</evidence>
<keyword evidence="13" id="KW-0413">Isomerase</keyword>
<dbReference type="FunFam" id="3.40.50.720:FF:000410">
    <property type="entry name" value="Peroxisomal multifunctional beta-oxidation protein"/>
    <property type="match status" value="1"/>
</dbReference>
<dbReference type="EMBL" id="CAJPDT010000068">
    <property type="protein sequence ID" value="CAF9932961.1"/>
    <property type="molecule type" value="Genomic_DNA"/>
</dbReference>
<dbReference type="SMART" id="SM00822">
    <property type="entry name" value="PKS_KR"/>
    <property type="match status" value="1"/>
</dbReference>
<name>A0A8H3G4N7_9LECA</name>
<evidence type="ECO:0000256" key="9">
    <source>
        <dbReference type="ARBA" id="ARBA00022857"/>
    </source>
</evidence>
<evidence type="ECO:0000259" key="22">
    <source>
        <dbReference type="SMART" id="SM00822"/>
    </source>
</evidence>
<keyword evidence="9" id="KW-0521">NADP</keyword>
<comment type="subcellular location">
    <subcellularLocation>
        <location evidence="1">Peroxisome</location>
    </subcellularLocation>
</comment>
<evidence type="ECO:0000256" key="13">
    <source>
        <dbReference type="ARBA" id="ARBA00023235"/>
    </source>
</evidence>
<comment type="caution">
    <text evidence="23">The sequence shown here is derived from an EMBL/GenBank/DDBJ whole genome shotgun (WGS) entry which is preliminary data.</text>
</comment>
<dbReference type="SUPFAM" id="SSF54637">
    <property type="entry name" value="Thioesterase/thiol ester dehydrase-isomerase"/>
    <property type="match status" value="2"/>
</dbReference>
<dbReference type="GO" id="GO:0005777">
    <property type="term" value="C:peroxisome"/>
    <property type="evidence" value="ECO:0007669"/>
    <property type="project" value="UniProtKB-SubCell"/>
</dbReference>
<feature type="region of interest" description="Disordered" evidence="21">
    <location>
        <begin position="766"/>
        <end position="785"/>
    </location>
</feature>
<evidence type="ECO:0000256" key="6">
    <source>
        <dbReference type="ARBA" id="ARBA00013156"/>
    </source>
</evidence>
<evidence type="ECO:0000313" key="23">
    <source>
        <dbReference type="EMBL" id="CAF9932961.1"/>
    </source>
</evidence>
<dbReference type="PANTHER" id="PTHR45024">
    <property type="entry name" value="DEHYDROGENASES, SHORT CHAIN"/>
    <property type="match status" value="1"/>
</dbReference>
<dbReference type="InterPro" id="IPR057326">
    <property type="entry name" value="KR_dom"/>
</dbReference>
<dbReference type="GO" id="GO:0006635">
    <property type="term" value="P:fatty acid beta-oxidation"/>
    <property type="evidence" value="ECO:0007669"/>
    <property type="project" value="UniProtKB-UniPathway"/>
</dbReference>
<dbReference type="InterPro" id="IPR002539">
    <property type="entry name" value="MaoC-like_dom"/>
</dbReference>
<keyword evidence="14" id="KW-0456">Lyase</keyword>
<dbReference type="Gene3D" id="3.10.129.10">
    <property type="entry name" value="Hotdog Thioesterase"/>
    <property type="match status" value="2"/>
</dbReference>
<dbReference type="OrthoDB" id="3592703at2759"/>
<dbReference type="EC" id="4.2.1.119" evidence="6"/>
<evidence type="ECO:0000256" key="4">
    <source>
        <dbReference type="ARBA" id="ARBA00011245"/>
    </source>
</evidence>
<proteinExistence type="inferred from homology"/>
<dbReference type="FunFam" id="3.40.50.720:FF:000185">
    <property type="entry name" value="peroxisomal multifunctional enzyme type 2"/>
    <property type="match status" value="1"/>
</dbReference>
<dbReference type="PRINTS" id="PR00080">
    <property type="entry name" value="SDRFAMILY"/>
</dbReference>
<evidence type="ECO:0000256" key="10">
    <source>
        <dbReference type="ARBA" id="ARBA00023002"/>
    </source>
</evidence>
<keyword evidence="12" id="KW-0576">Peroxisome</keyword>
<dbReference type="EC" id="1.1.1.n12" evidence="5"/>
<evidence type="ECO:0000256" key="21">
    <source>
        <dbReference type="SAM" id="MobiDB-lite"/>
    </source>
</evidence>
<keyword evidence="15" id="KW-0511">Multifunctional enzyme</keyword>
<keyword evidence="7" id="KW-0677">Repeat</keyword>
<gene>
    <name evidence="23" type="primary">FOX2</name>
    <name evidence="23" type="ORF">IMSHALPRED_009023</name>
</gene>
<dbReference type="GO" id="GO:0018812">
    <property type="term" value="F:3-hydroxyacyl-CoA dehydratase activity"/>
    <property type="evidence" value="ECO:0007669"/>
    <property type="project" value="UniProtKB-EC"/>
</dbReference>
<sequence>MSELRFDGQTVVVTGASGGLGKAYAVFFGARGANVVVNDLGGSFKGEGQSSKAADLVVDEIRAAGGKAVASYDSVEHGEKIIETAINEFGRVDILLNNAGILRDVSFKNMSDDDWDLVIKVHVKGAYKCARAAWPHFRKQKYGRVINTASAAGLFGSFGQCNYSAAKLSQVGFTETLAKEGYKYNIICNVIAPIAASRMTQTVMPPDMLENLKPDWVVPLVAVLVHPSNKHETGSIFEVGGGHIAKLRWERAKGALLKTGPSLTPGAILTQWKNVNDFSQPSYPSGVADFMSLLEEAQKLGENEPGEQLDYAGKVVVVTGGGAGLGRSYCLLFAKSGACVVVNDLVNPDDVVQEIQKNGGKAVGIKASAEDGDAVIKAAIDAYGRIDILVNNAGILRDKAFANMEDKMWDQVIAVHLRGTYKTTKAAWPYFLKQKYGRIVNTTSTSGIYGNFGQANYAAAKLGILGLSRALAREGAKYNINVNTIAPNAGTNMTRSIMPEEMVQAFKPEQVAPLVVALCSDQVPEPPTGGLYEVGSGWHARTRWQRSGGHGFPVDIKLTPEAVVKAWSNIVNFDDGRADHPEDAQDGLKSIINNMQNRSGVIDRSGEANTDILENIEKAKKLQSEGTKFKYDDKDVILYNLGIGAKSNELPFVYENSDSFQALPTFGVVPYFGAEITWSMTEILPNFSPMMLLHGEQYLEIRKFPIPTTATLVSYPKLIEVLDKGKSAIMVSGTITKDVATGEDVFYNESTTVIRGSGSFGGLGKGADRGASTAVHHPPKRQPDAVVEEATTEEQAALYRLNGDRNPLHIDPDFSKMGGFKTPILHGLCFFGISGKHVYQSYGPFKNIKVRFSGTVLPGQKLRTEMWKEGGKVIFQTRVVETGKLCIAGAGAELLGTGKTAKL</sequence>
<evidence type="ECO:0000256" key="8">
    <source>
        <dbReference type="ARBA" id="ARBA00022832"/>
    </source>
</evidence>
<accession>A0A8H3G4N7</accession>
<comment type="pathway">
    <text evidence="2">Lipid metabolism; fatty acid beta-oxidation.</text>
</comment>
<keyword evidence="8" id="KW-0276">Fatty acid metabolism</keyword>
<comment type="function">
    <text evidence="18">Second trifunctional enzyme acting on the beta-oxidation pathway for fatty acids, possessing hydratase-dehydrogenase-epimerase activities. Converts trans-2-enoyl-CoA via D-3-hydroxyacyl-CoA to 3-ketoacyl-CoA.</text>
</comment>
<dbReference type="InterPro" id="IPR036291">
    <property type="entry name" value="NAD(P)-bd_dom_sf"/>
</dbReference>
<evidence type="ECO:0000256" key="11">
    <source>
        <dbReference type="ARBA" id="ARBA00023098"/>
    </source>
</evidence>
<evidence type="ECO:0000256" key="19">
    <source>
        <dbReference type="ARBA" id="ARBA00073871"/>
    </source>
</evidence>
<evidence type="ECO:0000256" key="15">
    <source>
        <dbReference type="ARBA" id="ARBA00023268"/>
    </source>
</evidence>
<evidence type="ECO:0000256" key="1">
    <source>
        <dbReference type="ARBA" id="ARBA00004275"/>
    </source>
</evidence>
<dbReference type="InterPro" id="IPR051687">
    <property type="entry name" value="Peroxisomal_Beta-Oxidation"/>
</dbReference>
<comment type="catalytic activity">
    <reaction evidence="17">
        <text>a (3R)-3-hydroxyacyl-CoA + NAD(+) = a 3-oxoacyl-CoA + NADH + H(+)</text>
        <dbReference type="Rhea" id="RHEA:32711"/>
        <dbReference type="ChEBI" id="CHEBI:15378"/>
        <dbReference type="ChEBI" id="CHEBI:57319"/>
        <dbReference type="ChEBI" id="CHEBI:57540"/>
        <dbReference type="ChEBI" id="CHEBI:57945"/>
        <dbReference type="ChEBI" id="CHEBI:90726"/>
        <dbReference type="EC" id="1.1.1.n12"/>
    </reaction>
</comment>
<dbReference type="Proteomes" id="UP000664534">
    <property type="component" value="Unassembled WGS sequence"/>
</dbReference>
<evidence type="ECO:0000256" key="12">
    <source>
        <dbReference type="ARBA" id="ARBA00023140"/>
    </source>
</evidence>
<comment type="subunit">
    <text evidence="4">Monomer.</text>
</comment>
<dbReference type="CDD" id="cd03448">
    <property type="entry name" value="HDE_HSD"/>
    <property type="match status" value="1"/>
</dbReference>
<reference evidence="23" key="1">
    <citation type="submission" date="2021-03" db="EMBL/GenBank/DDBJ databases">
        <authorList>
            <person name="Tagirdzhanova G."/>
        </authorList>
    </citation>
    <scope>NUCLEOTIDE SEQUENCE</scope>
</reference>
<evidence type="ECO:0000313" key="24">
    <source>
        <dbReference type="Proteomes" id="UP000664534"/>
    </source>
</evidence>
<evidence type="ECO:0000256" key="14">
    <source>
        <dbReference type="ARBA" id="ARBA00023239"/>
    </source>
</evidence>
<dbReference type="InterPro" id="IPR054357">
    <property type="entry name" value="MFE-2_N"/>
</dbReference>
<feature type="domain" description="Ketoreductase" evidence="22">
    <location>
        <begin position="9"/>
        <end position="197"/>
    </location>
</feature>
<dbReference type="InterPro" id="IPR029069">
    <property type="entry name" value="HotDog_dom_sf"/>
</dbReference>
<dbReference type="FunFam" id="3.10.129.10:FF:000013">
    <property type="entry name" value="Peroxisomal multifunctional enzyme type 2"/>
    <property type="match status" value="1"/>
</dbReference>
<keyword evidence="24" id="KW-1185">Reference proteome</keyword>
<protein>
    <recommendedName>
        <fullName evidence="19">Peroxisomal hydratase-dehydrogenase-epimerase</fullName>
        <ecNumber evidence="5">1.1.1.n12</ecNumber>
        <ecNumber evidence="6">4.2.1.119</ecNumber>
    </recommendedName>
    <alternativeName>
        <fullName evidence="20">Multifunctional beta-oxidation protein</fullName>
    </alternativeName>
</protein>
<dbReference type="Gene3D" id="3.40.50.720">
    <property type="entry name" value="NAD(P)-binding Rossmann-like Domain"/>
    <property type="match status" value="2"/>
</dbReference>
<dbReference type="Pfam" id="PF22622">
    <property type="entry name" value="MFE-2_hydrat-2_N"/>
    <property type="match status" value="1"/>
</dbReference>
<dbReference type="PANTHER" id="PTHR45024:SF2">
    <property type="entry name" value="SCP2 DOMAIN-CONTAINING PROTEIN"/>
    <property type="match status" value="1"/>
</dbReference>
<dbReference type="AlphaFoldDB" id="A0A8H3G4N7"/>
<evidence type="ECO:0000256" key="17">
    <source>
        <dbReference type="ARBA" id="ARBA00052025"/>
    </source>
</evidence>
<evidence type="ECO:0000256" key="20">
    <source>
        <dbReference type="ARBA" id="ARBA00081853"/>
    </source>
</evidence>
<dbReference type="SUPFAM" id="SSF51735">
    <property type="entry name" value="NAD(P)-binding Rossmann-fold domains"/>
    <property type="match status" value="2"/>
</dbReference>
<evidence type="ECO:0000256" key="2">
    <source>
        <dbReference type="ARBA" id="ARBA00005005"/>
    </source>
</evidence>
<dbReference type="Pfam" id="PF00106">
    <property type="entry name" value="adh_short"/>
    <property type="match status" value="2"/>
</dbReference>
<evidence type="ECO:0000256" key="5">
    <source>
        <dbReference type="ARBA" id="ARBA00012456"/>
    </source>
</evidence>
<dbReference type="Pfam" id="PF01575">
    <property type="entry name" value="MaoC_dehydratas"/>
    <property type="match status" value="1"/>
</dbReference>
<comment type="similarity">
    <text evidence="3">Belongs to the short-chain dehydrogenases/reductases (SDR) family.</text>
</comment>
<evidence type="ECO:0000256" key="16">
    <source>
        <dbReference type="ARBA" id="ARBA00029334"/>
    </source>
</evidence>
<dbReference type="GO" id="GO:0016491">
    <property type="term" value="F:oxidoreductase activity"/>
    <property type="evidence" value="ECO:0007669"/>
    <property type="project" value="UniProtKB-KW"/>
</dbReference>
<comment type="catalytic activity">
    <reaction evidence="16">
        <text>a (3R)-3-hydroxyacyl-CoA = a (2E)-enoyl-CoA + H2O</text>
        <dbReference type="Rhea" id="RHEA:26526"/>
        <dbReference type="ChEBI" id="CHEBI:15377"/>
        <dbReference type="ChEBI" id="CHEBI:57319"/>
        <dbReference type="ChEBI" id="CHEBI:58856"/>
        <dbReference type="EC" id="4.2.1.119"/>
    </reaction>
</comment>
<keyword evidence="11" id="KW-0443">Lipid metabolism</keyword>
<evidence type="ECO:0000256" key="7">
    <source>
        <dbReference type="ARBA" id="ARBA00022737"/>
    </source>
</evidence>
<dbReference type="PROSITE" id="PS00061">
    <property type="entry name" value="ADH_SHORT"/>
    <property type="match status" value="1"/>
</dbReference>
<organism evidence="23 24">
    <name type="scientific">Imshaugia aleurites</name>
    <dbReference type="NCBI Taxonomy" id="172621"/>
    <lineage>
        <taxon>Eukaryota</taxon>
        <taxon>Fungi</taxon>
        <taxon>Dikarya</taxon>
        <taxon>Ascomycota</taxon>
        <taxon>Pezizomycotina</taxon>
        <taxon>Lecanoromycetes</taxon>
        <taxon>OSLEUM clade</taxon>
        <taxon>Lecanoromycetidae</taxon>
        <taxon>Lecanorales</taxon>
        <taxon>Lecanorineae</taxon>
        <taxon>Parmeliaceae</taxon>
        <taxon>Imshaugia</taxon>
    </lineage>
</organism>
<dbReference type="InterPro" id="IPR020904">
    <property type="entry name" value="Sc_DH/Rdtase_CS"/>
</dbReference>
<dbReference type="PRINTS" id="PR00081">
    <property type="entry name" value="GDHRDH"/>
</dbReference>
<dbReference type="UniPathway" id="UPA00659"/>
<dbReference type="CDD" id="cd05353">
    <property type="entry name" value="hydroxyacyl-CoA-like_DH_SDR_c-like"/>
    <property type="match status" value="2"/>
</dbReference>
<evidence type="ECO:0000256" key="3">
    <source>
        <dbReference type="ARBA" id="ARBA00006484"/>
    </source>
</evidence>
<dbReference type="GO" id="GO:0016853">
    <property type="term" value="F:isomerase activity"/>
    <property type="evidence" value="ECO:0007669"/>
    <property type="project" value="UniProtKB-KW"/>
</dbReference>